<gene>
    <name evidence="12" type="primary">moaA</name>
    <name evidence="15" type="ORF">JOD17_001004</name>
</gene>
<dbReference type="PANTHER" id="PTHR22960:SF0">
    <property type="entry name" value="MOLYBDENUM COFACTOR BIOSYNTHESIS PROTEIN 1"/>
    <property type="match status" value="1"/>
</dbReference>
<protein>
    <recommendedName>
        <fullName evidence="1 12">GTP 3',8-cyclase</fullName>
        <ecNumber evidence="1 12">4.1.99.22</ecNumber>
    </recommendedName>
    <alternativeName>
        <fullName evidence="12">Molybdenum cofactor biosynthesis protein A</fullName>
    </alternativeName>
</protein>
<feature type="binding site" evidence="12">
    <location>
        <position position="29"/>
    </location>
    <ligand>
        <name>[4Fe-4S] cluster</name>
        <dbReference type="ChEBI" id="CHEBI:49883"/>
        <label>1</label>
        <note>4Fe-4S-S-AdoMet</note>
    </ligand>
</feature>
<reference evidence="15 16" key="1">
    <citation type="submission" date="2021-01" db="EMBL/GenBank/DDBJ databases">
        <title>Genomic Encyclopedia of Type Strains, Phase IV (KMG-IV): sequencing the most valuable type-strain genomes for metagenomic binning, comparative biology and taxonomic classification.</title>
        <authorList>
            <person name="Goeker M."/>
        </authorList>
    </citation>
    <scope>NUCLEOTIDE SEQUENCE [LARGE SCALE GENOMIC DNA]</scope>
    <source>
        <strain evidence="15 16">DSM 25540</strain>
    </source>
</reference>
<evidence type="ECO:0000256" key="11">
    <source>
        <dbReference type="ARBA" id="ARBA00048697"/>
    </source>
</evidence>
<dbReference type="SFLD" id="SFLDS00029">
    <property type="entry name" value="Radical_SAM"/>
    <property type="match status" value="1"/>
</dbReference>
<evidence type="ECO:0000313" key="15">
    <source>
        <dbReference type="EMBL" id="MBM7631912.1"/>
    </source>
</evidence>
<dbReference type="SFLD" id="SFLDG01383">
    <property type="entry name" value="cyclic_pyranopterin_phosphate"/>
    <property type="match status" value="1"/>
</dbReference>
<keyword evidence="7 12" id="KW-0411">Iron-sulfur</keyword>
<keyword evidence="9 12" id="KW-0501">Molybdenum cofactor biosynthesis</keyword>
<dbReference type="SFLD" id="SFLDG01067">
    <property type="entry name" value="SPASM/twitch_domain_containing"/>
    <property type="match status" value="1"/>
</dbReference>
<feature type="binding site" evidence="12">
    <location>
        <position position="198"/>
    </location>
    <ligand>
        <name>S-adenosyl-L-methionine</name>
        <dbReference type="ChEBI" id="CHEBI:59789"/>
    </ligand>
</feature>
<evidence type="ECO:0000256" key="4">
    <source>
        <dbReference type="ARBA" id="ARBA00022723"/>
    </source>
</evidence>
<evidence type="ECO:0000256" key="6">
    <source>
        <dbReference type="ARBA" id="ARBA00023004"/>
    </source>
</evidence>
<keyword evidence="4 12" id="KW-0479">Metal-binding</keyword>
<keyword evidence="16" id="KW-1185">Reference proteome</keyword>
<dbReference type="CDD" id="cd21117">
    <property type="entry name" value="Twitch_MoaA"/>
    <property type="match status" value="1"/>
</dbReference>
<keyword evidence="2 12" id="KW-0004">4Fe-4S</keyword>
<dbReference type="CDD" id="cd01335">
    <property type="entry name" value="Radical_SAM"/>
    <property type="match status" value="1"/>
</dbReference>
<evidence type="ECO:0000256" key="10">
    <source>
        <dbReference type="ARBA" id="ARBA00023239"/>
    </source>
</evidence>
<dbReference type="NCBIfam" id="NF001199">
    <property type="entry name" value="PRK00164.2-1"/>
    <property type="match status" value="1"/>
</dbReference>
<evidence type="ECO:0000256" key="9">
    <source>
        <dbReference type="ARBA" id="ARBA00023150"/>
    </source>
</evidence>
<evidence type="ECO:0000256" key="1">
    <source>
        <dbReference type="ARBA" id="ARBA00012167"/>
    </source>
</evidence>
<keyword evidence="8 12" id="KW-0342">GTP-binding</keyword>
<dbReference type="EC" id="4.1.99.22" evidence="1 12"/>
<evidence type="ECO:0000256" key="8">
    <source>
        <dbReference type="ARBA" id="ARBA00023134"/>
    </source>
</evidence>
<feature type="binding site" evidence="12">
    <location>
        <position position="262"/>
    </location>
    <ligand>
        <name>[4Fe-4S] cluster</name>
        <dbReference type="ChEBI" id="CHEBI:49883"/>
        <label>2</label>
        <note>4Fe-4S-substrate</note>
    </ligand>
</feature>
<feature type="binding site" evidence="12">
    <location>
        <position position="265"/>
    </location>
    <ligand>
        <name>[4Fe-4S] cluster</name>
        <dbReference type="ChEBI" id="CHEBI:49883"/>
        <label>2</label>
        <note>4Fe-4S-substrate</note>
    </ligand>
</feature>
<dbReference type="InterPro" id="IPR010505">
    <property type="entry name" value="MoaA_twitch"/>
</dbReference>
<comment type="caution">
    <text evidence="15">The sequence shown here is derived from an EMBL/GenBank/DDBJ whole genome shotgun (WGS) entry which is preliminary data.</text>
</comment>
<dbReference type="InterPro" id="IPR007197">
    <property type="entry name" value="rSAM"/>
</dbReference>
<keyword evidence="10 12" id="KW-0456">Lyase</keyword>
<evidence type="ECO:0000256" key="3">
    <source>
        <dbReference type="ARBA" id="ARBA00022691"/>
    </source>
</evidence>
<dbReference type="InterPro" id="IPR013483">
    <property type="entry name" value="MoaA"/>
</dbReference>
<feature type="binding site" evidence="12">
    <location>
        <position position="76"/>
    </location>
    <ligand>
        <name>S-adenosyl-L-methionine</name>
        <dbReference type="ChEBI" id="CHEBI:59789"/>
    </ligand>
</feature>
<feature type="binding site" evidence="12">
    <location>
        <position position="32"/>
    </location>
    <ligand>
        <name>[4Fe-4S] cluster</name>
        <dbReference type="ChEBI" id="CHEBI:49883"/>
        <label>1</label>
        <note>4Fe-4S-S-AdoMet</note>
    </ligand>
</feature>
<dbReference type="InterPro" id="IPR006638">
    <property type="entry name" value="Elp3/MiaA/NifB-like_rSAM"/>
</dbReference>
<evidence type="ECO:0000256" key="12">
    <source>
        <dbReference type="HAMAP-Rule" id="MF_01225"/>
    </source>
</evidence>
<dbReference type="PANTHER" id="PTHR22960">
    <property type="entry name" value="MOLYBDOPTERIN COFACTOR SYNTHESIS PROTEIN A"/>
    <property type="match status" value="1"/>
</dbReference>
<comment type="catalytic activity">
    <reaction evidence="11 12">
        <text>GTP + AH2 + S-adenosyl-L-methionine = (8S)-3',8-cyclo-7,8-dihydroguanosine 5'-triphosphate + 5'-deoxyadenosine + L-methionine + A + H(+)</text>
        <dbReference type="Rhea" id="RHEA:49576"/>
        <dbReference type="ChEBI" id="CHEBI:13193"/>
        <dbReference type="ChEBI" id="CHEBI:15378"/>
        <dbReference type="ChEBI" id="CHEBI:17319"/>
        <dbReference type="ChEBI" id="CHEBI:17499"/>
        <dbReference type="ChEBI" id="CHEBI:37565"/>
        <dbReference type="ChEBI" id="CHEBI:57844"/>
        <dbReference type="ChEBI" id="CHEBI:59789"/>
        <dbReference type="ChEBI" id="CHEBI:131766"/>
        <dbReference type="EC" id="4.1.99.22"/>
    </reaction>
</comment>
<dbReference type="Pfam" id="PF04055">
    <property type="entry name" value="Radical_SAM"/>
    <property type="match status" value="1"/>
</dbReference>
<feature type="region of interest" description="Disordered" evidence="13">
    <location>
        <begin position="314"/>
        <end position="338"/>
    </location>
</feature>
<feature type="compositionally biased region" description="Basic and acidic residues" evidence="13">
    <location>
        <begin position="314"/>
        <end position="332"/>
    </location>
</feature>
<name>A0ABS2P925_9BACL</name>
<comment type="subunit">
    <text evidence="12">Monomer and homodimer.</text>
</comment>
<dbReference type="NCBIfam" id="TIGR02666">
    <property type="entry name" value="moaA"/>
    <property type="match status" value="1"/>
</dbReference>
<dbReference type="InterPro" id="IPR013785">
    <property type="entry name" value="Aldolase_TIM"/>
</dbReference>
<dbReference type="SUPFAM" id="SSF102114">
    <property type="entry name" value="Radical SAM enzymes"/>
    <property type="match status" value="1"/>
</dbReference>
<dbReference type="InterPro" id="IPR058240">
    <property type="entry name" value="rSAM_sf"/>
</dbReference>
<dbReference type="RefSeq" id="WP_338028752.1">
    <property type="nucleotide sequence ID" value="NZ_JAFBEC010000002.1"/>
</dbReference>
<feature type="binding site" evidence="12">
    <location>
        <position position="164"/>
    </location>
    <ligand>
        <name>GTP</name>
        <dbReference type="ChEBI" id="CHEBI:37565"/>
    </ligand>
</feature>
<dbReference type="EMBL" id="JAFBEC010000002">
    <property type="protein sequence ID" value="MBM7631912.1"/>
    <property type="molecule type" value="Genomic_DNA"/>
</dbReference>
<feature type="binding site" evidence="12">
    <location>
        <position position="72"/>
    </location>
    <ligand>
        <name>GTP</name>
        <dbReference type="ChEBI" id="CHEBI:37565"/>
    </ligand>
</feature>
<evidence type="ECO:0000256" key="2">
    <source>
        <dbReference type="ARBA" id="ARBA00022485"/>
    </source>
</evidence>
<evidence type="ECO:0000313" key="16">
    <source>
        <dbReference type="Proteomes" id="UP000741863"/>
    </source>
</evidence>
<dbReference type="Proteomes" id="UP000741863">
    <property type="component" value="Unassembled WGS sequence"/>
</dbReference>
<feature type="binding site" evidence="12">
    <location>
        <position position="103"/>
    </location>
    <ligand>
        <name>GTP</name>
        <dbReference type="ChEBI" id="CHEBI:37565"/>
    </ligand>
</feature>
<feature type="binding site" evidence="12">
    <location>
        <position position="31"/>
    </location>
    <ligand>
        <name>S-adenosyl-L-methionine</name>
        <dbReference type="ChEBI" id="CHEBI:59789"/>
    </ligand>
</feature>
<evidence type="ECO:0000256" key="7">
    <source>
        <dbReference type="ARBA" id="ARBA00023014"/>
    </source>
</evidence>
<organism evidence="15 16">
    <name type="scientific">Geomicrobium sediminis</name>
    <dbReference type="NCBI Taxonomy" id="1347788"/>
    <lineage>
        <taxon>Bacteria</taxon>
        <taxon>Bacillati</taxon>
        <taxon>Bacillota</taxon>
        <taxon>Bacilli</taxon>
        <taxon>Bacillales</taxon>
        <taxon>Geomicrobium</taxon>
    </lineage>
</organism>
<keyword evidence="5 12" id="KW-0547">Nucleotide-binding</keyword>
<comment type="pathway">
    <text evidence="12">Cofactor biosynthesis; molybdopterin biosynthesis.</text>
</comment>
<comment type="similarity">
    <text evidence="12">Belongs to the radical SAM superfamily. MoaA family.</text>
</comment>
<dbReference type="InterPro" id="IPR050105">
    <property type="entry name" value="MoCo_biosynth_MoaA/MoaC"/>
</dbReference>
<feature type="domain" description="Radical SAM core" evidence="14">
    <location>
        <begin position="9"/>
        <end position="245"/>
    </location>
</feature>
<feature type="binding site" evidence="12">
    <location>
        <position position="127"/>
    </location>
    <ligand>
        <name>S-adenosyl-L-methionine</name>
        <dbReference type="ChEBI" id="CHEBI:59789"/>
    </ligand>
</feature>
<evidence type="ECO:0000256" key="13">
    <source>
        <dbReference type="SAM" id="MobiDB-lite"/>
    </source>
</evidence>
<dbReference type="Pfam" id="PF06463">
    <property type="entry name" value="Mob_synth_C"/>
    <property type="match status" value="1"/>
</dbReference>
<dbReference type="InterPro" id="IPR040064">
    <property type="entry name" value="MoaA-like"/>
</dbReference>
<proteinExistence type="inferred from homology"/>
<feature type="binding site" evidence="12">
    <location>
        <position position="279"/>
    </location>
    <ligand>
        <name>[4Fe-4S] cluster</name>
        <dbReference type="ChEBI" id="CHEBI:49883"/>
        <label>2</label>
        <note>4Fe-4S-substrate</note>
    </ligand>
</feature>
<comment type="cofactor">
    <cofactor evidence="12">
        <name>[4Fe-4S] cluster</name>
        <dbReference type="ChEBI" id="CHEBI:49883"/>
    </cofactor>
    <text evidence="12">Binds 2 [4Fe-4S] clusters. Binds 1 [4Fe-4S] cluster coordinated with 3 cysteines and an exchangeable S-adenosyl-L-methionine and 1 [4Fe-4S] cluster coordinated with 3 cysteines and the GTP-derived substrate.</text>
</comment>
<evidence type="ECO:0000256" key="5">
    <source>
        <dbReference type="ARBA" id="ARBA00022741"/>
    </source>
</evidence>
<keyword evidence="3 12" id="KW-0949">S-adenosyl-L-methionine</keyword>
<dbReference type="InterPro" id="IPR000385">
    <property type="entry name" value="MoaA_NifB_PqqE_Fe-S-bd_CS"/>
</dbReference>
<accession>A0ABS2P925</accession>
<dbReference type="HAMAP" id="MF_01225_B">
    <property type="entry name" value="MoaA_B"/>
    <property type="match status" value="1"/>
</dbReference>
<dbReference type="PROSITE" id="PS51918">
    <property type="entry name" value="RADICAL_SAM"/>
    <property type="match status" value="1"/>
</dbReference>
<feature type="binding site" evidence="12">
    <location>
        <position position="18"/>
    </location>
    <ligand>
        <name>GTP</name>
        <dbReference type="ChEBI" id="CHEBI:37565"/>
    </ligand>
</feature>
<dbReference type="SFLD" id="SFLDG01386">
    <property type="entry name" value="main_SPASM_domain-containing"/>
    <property type="match status" value="1"/>
</dbReference>
<comment type="function">
    <text evidence="12">Catalyzes the cyclization of GTP to (8S)-3',8-cyclo-7,8-dihydroguanosine 5'-triphosphate.</text>
</comment>
<evidence type="ECO:0000259" key="14">
    <source>
        <dbReference type="PROSITE" id="PS51918"/>
    </source>
</evidence>
<feature type="binding site" evidence="12">
    <location>
        <position position="25"/>
    </location>
    <ligand>
        <name>[4Fe-4S] cluster</name>
        <dbReference type="ChEBI" id="CHEBI:49883"/>
        <label>1</label>
        <note>4Fe-4S-S-AdoMet</note>
    </ligand>
</feature>
<feature type="binding site" evidence="12">
    <location>
        <begin position="267"/>
        <end position="269"/>
    </location>
    <ligand>
        <name>GTP</name>
        <dbReference type="ChEBI" id="CHEBI:37565"/>
    </ligand>
</feature>
<sequence length="338" mass="38231">MAANPVNDQFLRPLKDLRISIMDRCNFRCSYCMPKEIFGPDYVFMNEEQLLSFDEIVRIADQFAKLGVTKLRITGGEPLLRKGVASLIERLKQIKGINDLALTTNGVMLPKLAKELKAAGLERVNISFDALSIETFQLMSGRKTSPNAVIRGIKAAKEAGLGVKINMVVQRGVNEHEVLPMAQFCKREQVTLRFIEFMDVGQTNGWNFDQVVSKKELLDQVKSFSPVVPVDEEYYGEVAKRYRYLDQASEVGFISSVTETFCGTCTRARISADGKLYTCLFSETGTDLRELVREGASDELLGDSIRQIWEKRRDRYSETRTEESARSRKKIEMSYIGG</sequence>
<dbReference type="SMART" id="SM00729">
    <property type="entry name" value="Elp3"/>
    <property type="match status" value="1"/>
</dbReference>
<keyword evidence="6 12" id="KW-0408">Iron</keyword>
<dbReference type="PROSITE" id="PS01305">
    <property type="entry name" value="MOAA_NIFB_PQQE"/>
    <property type="match status" value="1"/>
</dbReference>
<dbReference type="Gene3D" id="3.20.20.70">
    <property type="entry name" value="Aldolase class I"/>
    <property type="match status" value="1"/>
</dbReference>